<dbReference type="PANTHER" id="PTHR46889">
    <property type="entry name" value="TRANSPOSASE INSF FOR INSERTION SEQUENCE IS3B-RELATED"/>
    <property type="match status" value="1"/>
</dbReference>
<protein>
    <submittedName>
        <fullName evidence="4">IS3 family transposase</fullName>
    </submittedName>
</protein>
<organism evidence="4 5">
    <name type="scientific">Streptomyces cathayae</name>
    <dbReference type="NCBI Taxonomy" id="3031124"/>
    <lineage>
        <taxon>Bacteria</taxon>
        <taxon>Bacillati</taxon>
        <taxon>Actinomycetota</taxon>
        <taxon>Actinomycetes</taxon>
        <taxon>Kitasatosporales</taxon>
        <taxon>Streptomycetaceae</taxon>
        <taxon>Streptomyces</taxon>
    </lineage>
</organism>
<feature type="region of interest" description="Disordered" evidence="2">
    <location>
        <begin position="109"/>
        <end position="128"/>
    </location>
</feature>
<dbReference type="Pfam" id="PF13276">
    <property type="entry name" value="HTH_21"/>
    <property type="match status" value="1"/>
</dbReference>
<dbReference type="RefSeq" id="WP_279331978.1">
    <property type="nucleotide sequence ID" value="NZ_CP121682.1"/>
</dbReference>
<name>A0ABY8JUD0_9ACTN</name>
<proteinExistence type="predicted"/>
<evidence type="ECO:0000313" key="4">
    <source>
        <dbReference type="EMBL" id="WGD39054.1"/>
    </source>
</evidence>
<dbReference type="NCBIfam" id="NF033516">
    <property type="entry name" value="transpos_IS3"/>
    <property type="match status" value="1"/>
</dbReference>
<dbReference type="InterPro" id="IPR001584">
    <property type="entry name" value="Integrase_cat-core"/>
</dbReference>
<dbReference type="Pfam" id="PF00665">
    <property type="entry name" value="rve"/>
    <property type="match status" value="1"/>
</dbReference>
<dbReference type="Gene3D" id="3.30.420.10">
    <property type="entry name" value="Ribonuclease H-like superfamily/Ribonuclease H"/>
    <property type="match status" value="1"/>
</dbReference>
<evidence type="ECO:0000256" key="2">
    <source>
        <dbReference type="SAM" id="MobiDB-lite"/>
    </source>
</evidence>
<dbReference type="EMBL" id="CP121682">
    <property type="protein sequence ID" value="WGD39054.1"/>
    <property type="molecule type" value="Genomic_DNA"/>
</dbReference>
<dbReference type="PANTHER" id="PTHR46889:SF4">
    <property type="entry name" value="TRANSPOSASE INSO FOR INSERTION SEQUENCE ELEMENT IS911B-RELATED"/>
    <property type="match status" value="1"/>
</dbReference>
<dbReference type="SUPFAM" id="SSF53098">
    <property type="entry name" value="Ribonuclease H-like"/>
    <property type="match status" value="1"/>
</dbReference>
<keyword evidence="5" id="KW-1185">Reference proteome</keyword>
<accession>A0ABY8JUD0</accession>
<dbReference type="Proteomes" id="UP001216440">
    <property type="component" value="Chromosome"/>
</dbReference>
<dbReference type="InterPro" id="IPR025948">
    <property type="entry name" value="HTH-like_dom"/>
</dbReference>
<comment type="function">
    <text evidence="1">Involved in the transposition of the insertion sequence.</text>
</comment>
<dbReference type="InterPro" id="IPR012337">
    <property type="entry name" value="RNaseH-like_sf"/>
</dbReference>
<gene>
    <name evidence="4" type="ORF">PYS65_02090</name>
</gene>
<dbReference type="InterPro" id="IPR048020">
    <property type="entry name" value="Transpos_IS3"/>
</dbReference>
<feature type="compositionally biased region" description="Basic residues" evidence="2">
    <location>
        <begin position="110"/>
        <end position="123"/>
    </location>
</feature>
<evidence type="ECO:0000256" key="1">
    <source>
        <dbReference type="ARBA" id="ARBA00002286"/>
    </source>
</evidence>
<evidence type="ECO:0000313" key="5">
    <source>
        <dbReference type="Proteomes" id="UP001216440"/>
    </source>
</evidence>
<feature type="domain" description="Integrase catalytic" evidence="3">
    <location>
        <begin position="136"/>
        <end position="300"/>
    </location>
</feature>
<dbReference type="PROSITE" id="PS50994">
    <property type="entry name" value="INTEGRASE"/>
    <property type="match status" value="1"/>
</dbReference>
<reference evidence="4 5" key="1">
    <citation type="submission" date="2023-03" db="EMBL/GenBank/DDBJ databases">
        <authorList>
            <person name="Mo P."/>
        </authorList>
    </citation>
    <scope>NUCLEOTIDE SEQUENCE [LARGE SCALE GENOMIC DNA]</scope>
    <source>
        <strain evidence="4 5">HUAS 5</strain>
    </source>
</reference>
<dbReference type="InterPro" id="IPR036397">
    <property type="entry name" value="RNaseH_sf"/>
</dbReference>
<sequence>MGEAAEADPAVAVGVISNCKVEQKIPYRTACRALGVSESWFYKRRDRPPTAREVRRRQLAEEIEEIEEIFHDSGGTHGSPKVFIQLMRRGWQVPVNTVAKVMAELGPAGRKVRRRRSPARPGKRPAAADFVRRDFTAGEPDPVRADDLTEIEAGEGTLYLATVVDLFSRRLLGYAMAARHDADLVVAPLNMAVATRGGDVRGVITPTDRGSEYCSRRFRRACRKLGLVQSMGRVGSCFDNAVSKAVNSVLKGEYVHRHSFRTRTEARVKIATWITDFYDARRLHSVCGFKSPIDCEREYRAALAEGLAAWIVSTLRGD</sequence>
<evidence type="ECO:0000259" key="3">
    <source>
        <dbReference type="PROSITE" id="PS50994"/>
    </source>
</evidence>
<dbReference type="InterPro" id="IPR050900">
    <property type="entry name" value="Transposase_IS3/IS150/IS904"/>
</dbReference>